<dbReference type="STRING" id="463301.SAMN04487955_11046"/>
<dbReference type="Pfam" id="PF09312">
    <property type="entry name" value="SurA_N"/>
    <property type="match status" value="1"/>
</dbReference>
<sequence length="225" mass="25664">MPSRRTLRSRRIAKLGASLALALCLGALPLASQAQSNYQPLERQSLDRIVAVVNDGAIMASDLEERVAQTRSQLEARDESLPPERVLREQMLERMIIEEIQLQMARDAGLSVDDTDLNRQMRSIAESNGMSLEQFADAVEADGLAFADVREQIRREMLLSQVQQREIGSRINISDREVEQLMEEQGASREQARQALFQRQANEELDIWMQEIRSRAFIDNRLAER</sequence>
<keyword evidence="5" id="KW-0413">Isomerase</keyword>
<evidence type="ECO:0000313" key="6">
    <source>
        <dbReference type="Proteomes" id="UP000198693"/>
    </source>
</evidence>
<evidence type="ECO:0000313" key="5">
    <source>
        <dbReference type="EMBL" id="SFU83449.1"/>
    </source>
</evidence>
<name>A0A1I7JE36_9GAMM</name>
<dbReference type="InterPro" id="IPR050280">
    <property type="entry name" value="OMP_Chaperone_SurA"/>
</dbReference>
<dbReference type="InterPro" id="IPR027304">
    <property type="entry name" value="Trigger_fact/SurA_dom_sf"/>
</dbReference>
<feature type="signal peptide" evidence="3">
    <location>
        <begin position="1"/>
        <end position="34"/>
    </location>
</feature>
<dbReference type="PANTHER" id="PTHR47637:SF1">
    <property type="entry name" value="CHAPERONE SURA"/>
    <property type="match status" value="1"/>
</dbReference>
<evidence type="ECO:0000256" key="2">
    <source>
        <dbReference type="ARBA" id="ARBA00023110"/>
    </source>
</evidence>
<evidence type="ECO:0000259" key="4">
    <source>
        <dbReference type="Pfam" id="PF09312"/>
    </source>
</evidence>
<evidence type="ECO:0000256" key="3">
    <source>
        <dbReference type="SAM" id="SignalP"/>
    </source>
</evidence>
<dbReference type="SUPFAM" id="SSF109998">
    <property type="entry name" value="Triger factor/SurA peptide-binding domain-like"/>
    <property type="match status" value="1"/>
</dbReference>
<proteinExistence type="predicted"/>
<feature type="chain" id="PRO_5011785871" evidence="3">
    <location>
        <begin position="35"/>
        <end position="225"/>
    </location>
</feature>
<gene>
    <name evidence="5" type="ORF">SAMN04487955_11046</name>
</gene>
<evidence type="ECO:0000256" key="1">
    <source>
        <dbReference type="ARBA" id="ARBA00022729"/>
    </source>
</evidence>
<dbReference type="AlphaFoldDB" id="A0A1I7JE36"/>
<dbReference type="EMBL" id="FPBP01000010">
    <property type="protein sequence ID" value="SFU83449.1"/>
    <property type="molecule type" value="Genomic_DNA"/>
</dbReference>
<dbReference type="PANTHER" id="PTHR47637">
    <property type="entry name" value="CHAPERONE SURA"/>
    <property type="match status" value="1"/>
</dbReference>
<keyword evidence="1 3" id="KW-0732">Signal</keyword>
<organism evidence="5 6">
    <name type="scientific">Halomonas korlensis</name>
    <dbReference type="NCBI Taxonomy" id="463301"/>
    <lineage>
        <taxon>Bacteria</taxon>
        <taxon>Pseudomonadati</taxon>
        <taxon>Pseudomonadota</taxon>
        <taxon>Gammaproteobacteria</taxon>
        <taxon>Oceanospirillales</taxon>
        <taxon>Halomonadaceae</taxon>
        <taxon>Halomonas</taxon>
    </lineage>
</organism>
<dbReference type="OrthoDB" id="14196at2"/>
<dbReference type="Gene3D" id="1.10.4030.10">
    <property type="entry name" value="Porin chaperone SurA, peptide-binding domain"/>
    <property type="match status" value="1"/>
</dbReference>
<keyword evidence="2" id="KW-0697">Rotamase</keyword>
<dbReference type="Proteomes" id="UP000198693">
    <property type="component" value="Unassembled WGS sequence"/>
</dbReference>
<dbReference type="RefSeq" id="WP_089796600.1">
    <property type="nucleotide sequence ID" value="NZ_FPBP01000010.1"/>
</dbReference>
<keyword evidence="6" id="KW-1185">Reference proteome</keyword>
<protein>
    <submittedName>
        <fullName evidence="5">Peptidyl-prolyl cis-trans isomerase SurA</fullName>
    </submittedName>
</protein>
<accession>A0A1I7JE36</accession>
<feature type="domain" description="SurA N-terminal" evidence="4">
    <location>
        <begin position="46"/>
        <end position="163"/>
    </location>
</feature>
<dbReference type="GO" id="GO:0003755">
    <property type="term" value="F:peptidyl-prolyl cis-trans isomerase activity"/>
    <property type="evidence" value="ECO:0007669"/>
    <property type="project" value="UniProtKB-KW"/>
</dbReference>
<reference evidence="6" key="1">
    <citation type="submission" date="2016-10" db="EMBL/GenBank/DDBJ databases">
        <authorList>
            <person name="Varghese N."/>
            <person name="Submissions S."/>
        </authorList>
    </citation>
    <scope>NUCLEOTIDE SEQUENCE [LARGE SCALE GENOMIC DNA]</scope>
    <source>
        <strain evidence="6">CGMCC 1.6981</strain>
    </source>
</reference>
<dbReference type="InterPro" id="IPR015391">
    <property type="entry name" value="SurA_N"/>
</dbReference>